<organism evidence="1 2">
    <name type="scientific">Glossina austeni</name>
    <name type="common">Savannah tsetse fly</name>
    <dbReference type="NCBI Taxonomy" id="7395"/>
    <lineage>
        <taxon>Eukaryota</taxon>
        <taxon>Metazoa</taxon>
        <taxon>Ecdysozoa</taxon>
        <taxon>Arthropoda</taxon>
        <taxon>Hexapoda</taxon>
        <taxon>Insecta</taxon>
        <taxon>Pterygota</taxon>
        <taxon>Neoptera</taxon>
        <taxon>Endopterygota</taxon>
        <taxon>Diptera</taxon>
        <taxon>Brachycera</taxon>
        <taxon>Muscomorpha</taxon>
        <taxon>Hippoboscoidea</taxon>
        <taxon>Glossinidae</taxon>
        <taxon>Glossina</taxon>
    </lineage>
</organism>
<protein>
    <submittedName>
        <fullName evidence="1">Uncharacterized protein</fullName>
    </submittedName>
</protein>
<keyword evidence="2" id="KW-1185">Reference proteome</keyword>
<dbReference type="EnsemblMetazoa" id="GAUT042899-RA">
    <property type="protein sequence ID" value="GAUT042899-PA"/>
    <property type="gene ID" value="GAUT042899"/>
</dbReference>
<dbReference type="AlphaFoldDB" id="A0A1A9VNT4"/>
<name>A0A1A9VNT4_GLOAU</name>
<proteinExistence type="predicted"/>
<dbReference type="Proteomes" id="UP000078200">
    <property type="component" value="Unassembled WGS sequence"/>
</dbReference>
<accession>A0A1A9VNT4</accession>
<sequence>MVFNSSTCNTSTHMHADYEIHLSLLATASSNQTTTQISRITSTIINTMSTETSYESANFDPTIFSGSEEDDFRFELFPHNLEEQPGERVLVPTNVGSYLTLQVYIQWFSNSLCPLTNSWVSEDSITAGSEDLLDFFIYLQFVATIANSKFLQLNARSWSELVIAMLEYNCSLVVIHDS</sequence>
<reference evidence="1" key="1">
    <citation type="submission" date="2020-05" db="UniProtKB">
        <authorList>
            <consortium name="EnsemblMetazoa"/>
        </authorList>
    </citation>
    <scope>IDENTIFICATION</scope>
    <source>
        <strain evidence="1">TTRI</strain>
    </source>
</reference>
<dbReference type="VEuPathDB" id="VectorBase:GAUT042899"/>
<evidence type="ECO:0000313" key="2">
    <source>
        <dbReference type="Proteomes" id="UP000078200"/>
    </source>
</evidence>
<evidence type="ECO:0000313" key="1">
    <source>
        <dbReference type="EnsemblMetazoa" id="GAUT042899-PA"/>
    </source>
</evidence>